<protein>
    <recommendedName>
        <fullName evidence="3">DUF4878 domain-containing protein</fullName>
    </recommendedName>
</protein>
<sequence>MRRRTAVIGGIAAALLIAAGAVAWVATRPVGAESTALAFLRALESGDADAVADLIVPADPEPADAFAAASSYPQRLRIDQLTETGSHAAVRATAVFDGAEREISFGLRLVDGRWRVADDALAAVEVSTTVGDAVAVGDVLVPAGTVSLLPAVYEFSAVPRGLVDGSVTAAVSTDRTTDVQVEASLSPEAVPRLQEQLDAYARECTSGGAAVPEACGLRIPWAADLASASAFAYRVERFPVLALSPDVRTFTASGGIVVATVTGVDRTGAEASFTYRDDAWTLRGDVVVTGEDIVLAVR</sequence>
<dbReference type="Proteomes" id="UP000295748">
    <property type="component" value="Chromosome"/>
</dbReference>
<proteinExistence type="predicted"/>
<organism evidence="1 2">
    <name type="scientific">Microbacterium wangchenii</name>
    <dbReference type="NCBI Taxonomy" id="2541726"/>
    <lineage>
        <taxon>Bacteria</taxon>
        <taxon>Bacillati</taxon>
        <taxon>Actinomycetota</taxon>
        <taxon>Actinomycetes</taxon>
        <taxon>Micrococcales</taxon>
        <taxon>Microbacteriaceae</taxon>
        <taxon>Microbacterium</taxon>
    </lineage>
</organism>
<evidence type="ECO:0000313" key="1">
    <source>
        <dbReference type="EMBL" id="QBR89343.1"/>
    </source>
</evidence>
<dbReference type="EMBL" id="CP038266">
    <property type="protein sequence ID" value="QBR89343.1"/>
    <property type="molecule type" value="Genomic_DNA"/>
</dbReference>
<dbReference type="RefSeq" id="WP_135067746.1">
    <property type="nucleotide sequence ID" value="NZ_CP038266.1"/>
</dbReference>
<evidence type="ECO:0008006" key="3">
    <source>
        <dbReference type="Google" id="ProtNLM"/>
    </source>
</evidence>
<gene>
    <name evidence="1" type="ORF">E4K62_12035</name>
</gene>
<accession>A0ABX5ST45</accession>
<reference evidence="1 2" key="1">
    <citation type="submission" date="2019-03" db="EMBL/GenBank/DDBJ databases">
        <authorList>
            <person name="Dong K."/>
        </authorList>
    </citation>
    <scope>NUCLEOTIDE SEQUENCE [LARGE SCALE GENOMIC DNA]</scope>
    <source>
        <strain evidence="2">dk512</strain>
    </source>
</reference>
<name>A0ABX5ST45_9MICO</name>
<keyword evidence="2" id="KW-1185">Reference proteome</keyword>
<evidence type="ECO:0000313" key="2">
    <source>
        <dbReference type="Proteomes" id="UP000295748"/>
    </source>
</evidence>